<evidence type="ECO:0008006" key="3">
    <source>
        <dbReference type="Google" id="ProtNLM"/>
    </source>
</evidence>
<proteinExistence type="predicted"/>
<name>A0A8X6W676_TRICX</name>
<dbReference type="Proteomes" id="UP000887159">
    <property type="component" value="Unassembled WGS sequence"/>
</dbReference>
<gene>
    <name evidence="1" type="primary">AVEN_147570_1</name>
    <name evidence="1" type="ORF">TNCV_4721761</name>
</gene>
<comment type="caution">
    <text evidence="1">The sequence shown here is derived from an EMBL/GenBank/DDBJ whole genome shotgun (WGS) entry which is preliminary data.</text>
</comment>
<organism evidence="1 2">
    <name type="scientific">Trichonephila clavipes</name>
    <name type="common">Golden silk orbweaver</name>
    <name type="synonym">Nephila clavipes</name>
    <dbReference type="NCBI Taxonomy" id="2585209"/>
    <lineage>
        <taxon>Eukaryota</taxon>
        <taxon>Metazoa</taxon>
        <taxon>Ecdysozoa</taxon>
        <taxon>Arthropoda</taxon>
        <taxon>Chelicerata</taxon>
        <taxon>Arachnida</taxon>
        <taxon>Araneae</taxon>
        <taxon>Araneomorphae</taxon>
        <taxon>Entelegynae</taxon>
        <taxon>Araneoidea</taxon>
        <taxon>Nephilidae</taxon>
        <taxon>Trichonephila</taxon>
    </lineage>
</organism>
<keyword evidence="2" id="KW-1185">Reference proteome</keyword>
<dbReference type="EMBL" id="BMAU01021387">
    <property type="protein sequence ID" value="GFY29048.1"/>
    <property type="molecule type" value="Genomic_DNA"/>
</dbReference>
<accession>A0A8X6W676</accession>
<dbReference type="PANTHER" id="PTHR37162:SF1">
    <property type="entry name" value="BED-TYPE DOMAIN-CONTAINING PROTEIN"/>
    <property type="match status" value="1"/>
</dbReference>
<protein>
    <recommendedName>
        <fullName evidence="3">DUF4371 domain-containing protein</fullName>
    </recommendedName>
</protein>
<evidence type="ECO:0000313" key="1">
    <source>
        <dbReference type="EMBL" id="GFY29048.1"/>
    </source>
</evidence>
<dbReference type="InterPro" id="IPR012337">
    <property type="entry name" value="RNaseH-like_sf"/>
</dbReference>
<dbReference type="AlphaFoldDB" id="A0A8X6W676"/>
<dbReference type="PANTHER" id="PTHR37162">
    <property type="entry name" value="HAT FAMILY DIMERISATION DOMAINCONTAINING PROTEIN-RELATED"/>
    <property type="match status" value="1"/>
</dbReference>
<dbReference type="SUPFAM" id="SSF53098">
    <property type="entry name" value="Ribonuclease H-like"/>
    <property type="match status" value="1"/>
</dbReference>
<reference evidence="1" key="1">
    <citation type="submission" date="2020-08" db="EMBL/GenBank/DDBJ databases">
        <title>Multicomponent nature underlies the extraordinary mechanical properties of spider dragline silk.</title>
        <authorList>
            <person name="Kono N."/>
            <person name="Nakamura H."/>
            <person name="Mori M."/>
            <person name="Yoshida Y."/>
            <person name="Ohtoshi R."/>
            <person name="Malay A.D."/>
            <person name="Moran D.A.P."/>
            <person name="Tomita M."/>
            <person name="Numata K."/>
            <person name="Arakawa K."/>
        </authorList>
    </citation>
    <scope>NUCLEOTIDE SEQUENCE</scope>
</reference>
<evidence type="ECO:0000313" key="2">
    <source>
        <dbReference type="Proteomes" id="UP000887159"/>
    </source>
</evidence>
<sequence>MSRTTACYKMKYGLAKTIKENIIKTLKETPFSLNLDENTSNAQESILAILVQFYDNNQNEVVVHHFASLKKESCNSEAVFKAVVNTIEDNNIPWANLISVLMDSCNNMRGKRVLKPDYARSNKAPHLLDIDGDTCHTANNCAKKFASCFVCVIDT</sequence>